<evidence type="ECO:0000256" key="1">
    <source>
        <dbReference type="SAM" id="MobiDB-lite"/>
    </source>
</evidence>
<dbReference type="AlphaFoldDB" id="A0ABD0ULX6"/>
<protein>
    <submittedName>
        <fullName evidence="2">Uncharacterized protein</fullName>
    </submittedName>
</protein>
<feature type="compositionally biased region" description="Basic and acidic residues" evidence="1">
    <location>
        <begin position="106"/>
        <end position="115"/>
    </location>
</feature>
<dbReference type="Proteomes" id="UP001552299">
    <property type="component" value="Unassembled WGS sequence"/>
</dbReference>
<gene>
    <name evidence="2" type="ORF">M5K25_019502</name>
</gene>
<comment type="caution">
    <text evidence="2">The sequence shown here is derived from an EMBL/GenBank/DDBJ whole genome shotgun (WGS) entry which is preliminary data.</text>
</comment>
<accession>A0ABD0ULX6</accession>
<sequence>MMRIAIEVTLLFDEIMMVAPKENKNKIQKRFQISPQRFTDEVGGVFAVAEATSGLAAGEVDAVVWEIGLHIRQEMIVISDVRKGVAHYVHRRNTTGVPIINGSSHRRQEPKHQESQQKSLKMATGEGRSHLERERKFRYTWSLRK</sequence>
<keyword evidence="3" id="KW-1185">Reference proteome</keyword>
<name>A0ABD0ULX6_DENTH</name>
<organism evidence="2 3">
    <name type="scientific">Dendrobium thyrsiflorum</name>
    <name type="common">Pinecone-like raceme dendrobium</name>
    <name type="synonym">Orchid</name>
    <dbReference type="NCBI Taxonomy" id="117978"/>
    <lineage>
        <taxon>Eukaryota</taxon>
        <taxon>Viridiplantae</taxon>
        <taxon>Streptophyta</taxon>
        <taxon>Embryophyta</taxon>
        <taxon>Tracheophyta</taxon>
        <taxon>Spermatophyta</taxon>
        <taxon>Magnoliopsida</taxon>
        <taxon>Liliopsida</taxon>
        <taxon>Asparagales</taxon>
        <taxon>Orchidaceae</taxon>
        <taxon>Epidendroideae</taxon>
        <taxon>Malaxideae</taxon>
        <taxon>Dendrobiinae</taxon>
        <taxon>Dendrobium</taxon>
    </lineage>
</organism>
<dbReference type="EMBL" id="JANQDX010000015">
    <property type="protein sequence ID" value="KAL0911366.1"/>
    <property type="molecule type" value="Genomic_DNA"/>
</dbReference>
<proteinExistence type="predicted"/>
<reference evidence="2 3" key="1">
    <citation type="journal article" date="2024" name="Plant Biotechnol. J.">
        <title>Dendrobium thyrsiflorum genome and its molecular insights into genes involved in important horticultural traits.</title>
        <authorList>
            <person name="Chen B."/>
            <person name="Wang J.Y."/>
            <person name="Zheng P.J."/>
            <person name="Li K.L."/>
            <person name="Liang Y.M."/>
            <person name="Chen X.F."/>
            <person name="Zhang C."/>
            <person name="Zhao X."/>
            <person name="He X."/>
            <person name="Zhang G.Q."/>
            <person name="Liu Z.J."/>
            <person name="Xu Q."/>
        </authorList>
    </citation>
    <scope>NUCLEOTIDE SEQUENCE [LARGE SCALE GENOMIC DNA]</scope>
    <source>
        <strain evidence="2">GZMU011</strain>
    </source>
</reference>
<evidence type="ECO:0000313" key="3">
    <source>
        <dbReference type="Proteomes" id="UP001552299"/>
    </source>
</evidence>
<feature type="region of interest" description="Disordered" evidence="1">
    <location>
        <begin position="96"/>
        <end position="131"/>
    </location>
</feature>
<evidence type="ECO:0000313" key="2">
    <source>
        <dbReference type="EMBL" id="KAL0911366.1"/>
    </source>
</evidence>